<dbReference type="SUPFAM" id="SSF54814">
    <property type="entry name" value="Prokaryotic type KH domain (KH-domain type II)"/>
    <property type="match status" value="1"/>
</dbReference>
<feature type="binding site" evidence="7">
    <location>
        <begin position="61"/>
        <end position="65"/>
    </location>
    <ligand>
        <name>GTP</name>
        <dbReference type="ChEBI" id="CHEBI:37565"/>
    </ligand>
</feature>
<feature type="binding site" evidence="7">
    <location>
        <begin position="14"/>
        <end position="21"/>
    </location>
    <ligand>
        <name>GTP</name>
        <dbReference type="ChEBI" id="CHEBI:37565"/>
    </ligand>
</feature>
<accession>W0SGU0</accession>
<protein>
    <recommendedName>
        <fullName evidence="2 7">GTPase Era</fullName>
    </recommendedName>
</protein>
<organism evidence="12 13">
    <name type="scientific">Sulfuritalea hydrogenivorans sk43H</name>
    <dbReference type="NCBI Taxonomy" id="1223802"/>
    <lineage>
        <taxon>Bacteria</taxon>
        <taxon>Pseudomonadati</taxon>
        <taxon>Pseudomonadota</taxon>
        <taxon>Betaproteobacteria</taxon>
        <taxon>Nitrosomonadales</taxon>
        <taxon>Sterolibacteriaceae</taxon>
        <taxon>Sulfuritalea</taxon>
    </lineage>
</organism>
<evidence type="ECO:0000256" key="5">
    <source>
        <dbReference type="ARBA" id="ARBA00022884"/>
    </source>
</evidence>
<comment type="function">
    <text evidence="7">An essential GTPase that binds both GDP and GTP, with rapid nucleotide exchange. Plays a role in 16S rRNA processing and 30S ribosomal subunit biogenesis and possibly also in cell cycle regulation and energy metabolism.</text>
</comment>
<dbReference type="GO" id="GO:0000028">
    <property type="term" value="P:ribosomal small subunit assembly"/>
    <property type="evidence" value="ECO:0007669"/>
    <property type="project" value="TreeGrafter"/>
</dbReference>
<dbReference type="CDD" id="cd22534">
    <property type="entry name" value="KH-II_Era"/>
    <property type="match status" value="1"/>
</dbReference>
<dbReference type="PROSITE" id="PS50823">
    <property type="entry name" value="KH_TYPE_2"/>
    <property type="match status" value="1"/>
</dbReference>
<dbReference type="PRINTS" id="PR00326">
    <property type="entry name" value="GTP1OBG"/>
</dbReference>
<dbReference type="InterPro" id="IPR006073">
    <property type="entry name" value="GTP-bd"/>
</dbReference>
<dbReference type="NCBIfam" id="TIGR00436">
    <property type="entry name" value="era"/>
    <property type="match status" value="1"/>
</dbReference>
<feature type="domain" description="Era-type G" evidence="11">
    <location>
        <begin position="6"/>
        <end position="173"/>
    </location>
</feature>
<evidence type="ECO:0000256" key="9">
    <source>
        <dbReference type="RuleBase" id="RU003761"/>
    </source>
</evidence>
<comment type="subunit">
    <text evidence="7">Monomer.</text>
</comment>
<dbReference type="NCBIfam" id="TIGR00231">
    <property type="entry name" value="small_GTP"/>
    <property type="match status" value="1"/>
</dbReference>
<sequence length="295" mass="32710">MNSEFRTGYLAVIGRPNVGKSTLTNRLVGAKVSITSKKAQTTRHRIHGVLTTDDAQFIFVDTPGFQMTHKNALNRLMNRSVTSTFADVDVILLVVEAGRWGNGETEIAKMLPADKPVVLVINKIDRLADKAEVLPFIAKVSGLHDFAEIVPLSAEKGLGTDALLAAVARYLPVSPPVFEADDITDRSERFMASEILREKLFRNLGEELPYGIAVEIEKFEQEGDLRRIHAAVIVDRDGHRSIVIGKAGERLKRISTDARKEMETLFGGKVWLETWVKVKGGWADDERALKSLGYD</sequence>
<dbReference type="InterPro" id="IPR030388">
    <property type="entry name" value="G_ERA_dom"/>
</dbReference>
<dbReference type="InterPro" id="IPR005662">
    <property type="entry name" value="GTPase_Era-like"/>
</dbReference>
<dbReference type="HOGENOM" id="CLU_038009_1_2_4"/>
<dbReference type="CDD" id="cd04163">
    <property type="entry name" value="Era"/>
    <property type="match status" value="1"/>
</dbReference>
<dbReference type="Gene3D" id="3.40.50.300">
    <property type="entry name" value="P-loop containing nucleotide triphosphate hydrolases"/>
    <property type="match status" value="1"/>
</dbReference>
<comment type="subcellular location">
    <subcellularLocation>
        <location evidence="7">Cytoplasm</location>
    </subcellularLocation>
    <subcellularLocation>
        <location evidence="7">Cell membrane</location>
        <topology evidence="7">Peripheral membrane protein</topology>
    </subcellularLocation>
</comment>
<evidence type="ECO:0000256" key="1">
    <source>
        <dbReference type="ARBA" id="ARBA00007921"/>
    </source>
</evidence>
<dbReference type="InterPro" id="IPR005225">
    <property type="entry name" value="Small_GTP-bd"/>
</dbReference>
<keyword evidence="7" id="KW-0963">Cytoplasm</keyword>
<dbReference type="EMBL" id="AP012547">
    <property type="protein sequence ID" value="BAO29975.1"/>
    <property type="molecule type" value="Genomic_DNA"/>
</dbReference>
<dbReference type="PANTHER" id="PTHR42698">
    <property type="entry name" value="GTPASE ERA"/>
    <property type="match status" value="1"/>
</dbReference>
<name>W0SGU0_9PROT</name>
<evidence type="ECO:0000256" key="7">
    <source>
        <dbReference type="HAMAP-Rule" id="MF_00367"/>
    </source>
</evidence>
<dbReference type="GO" id="GO:0070181">
    <property type="term" value="F:small ribosomal subunit rRNA binding"/>
    <property type="evidence" value="ECO:0007669"/>
    <property type="project" value="UniProtKB-UniRule"/>
</dbReference>
<dbReference type="Pfam" id="PF01926">
    <property type="entry name" value="MMR_HSR1"/>
    <property type="match status" value="1"/>
</dbReference>
<feature type="region of interest" description="G5" evidence="8">
    <location>
        <begin position="152"/>
        <end position="154"/>
    </location>
</feature>
<feature type="domain" description="KH type-2" evidence="10">
    <location>
        <begin position="196"/>
        <end position="280"/>
    </location>
</feature>
<dbReference type="PROSITE" id="PS51713">
    <property type="entry name" value="G_ERA"/>
    <property type="match status" value="1"/>
</dbReference>
<evidence type="ECO:0000313" key="12">
    <source>
        <dbReference type="EMBL" id="BAO29975.1"/>
    </source>
</evidence>
<dbReference type="InterPro" id="IPR004044">
    <property type="entry name" value="KH_dom_type_2"/>
</dbReference>
<keyword evidence="13" id="KW-1185">Reference proteome</keyword>
<proteinExistence type="inferred from homology"/>
<dbReference type="FunFam" id="3.30.300.20:FF:000003">
    <property type="entry name" value="GTPase Era"/>
    <property type="match status" value="1"/>
</dbReference>
<keyword evidence="3 7" id="KW-0690">Ribosome biogenesis</keyword>
<dbReference type="NCBIfam" id="NF000908">
    <property type="entry name" value="PRK00089.1"/>
    <property type="match status" value="1"/>
</dbReference>
<dbReference type="GO" id="GO:0005829">
    <property type="term" value="C:cytosol"/>
    <property type="evidence" value="ECO:0007669"/>
    <property type="project" value="TreeGrafter"/>
</dbReference>
<dbReference type="KEGG" id="shd:SUTH_02185"/>
<dbReference type="RefSeq" id="WP_041099209.1">
    <property type="nucleotide sequence ID" value="NZ_AP012547.1"/>
</dbReference>
<dbReference type="InterPro" id="IPR009019">
    <property type="entry name" value="KH_sf_prok-type"/>
</dbReference>
<dbReference type="Pfam" id="PF07650">
    <property type="entry name" value="KH_2"/>
    <property type="match status" value="1"/>
</dbReference>
<dbReference type="HAMAP" id="MF_00367">
    <property type="entry name" value="GTPase_Era"/>
    <property type="match status" value="1"/>
</dbReference>
<keyword evidence="5 7" id="KW-0694">RNA-binding</keyword>
<dbReference type="AlphaFoldDB" id="W0SGU0"/>
<comment type="similarity">
    <text evidence="1 7 8 9">Belongs to the TRAFAC class TrmE-Era-EngA-EngB-Septin-like GTPase superfamily. Era GTPase family.</text>
</comment>
<dbReference type="PANTHER" id="PTHR42698:SF1">
    <property type="entry name" value="GTPASE ERA, MITOCHONDRIAL"/>
    <property type="match status" value="1"/>
</dbReference>
<dbReference type="Proteomes" id="UP000031637">
    <property type="component" value="Chromosome"/>
</dbReference>
<feature type="region of interest" description="G4" evidence="8">
    <location>
        <begin position="122"/>
        <end position="125"/>
    </location>
</feature>
<keyword evidence="7" id="KW-0699">rRNA-binding</keyword>
<dbReference type="InterPro" id="IPR015946">
    <property type="entry name" value="KH_dom-like_a/b"/>
</dbReference>
<feature type="region of interest" description="G1" evidence="8">
    <location>
        <begin position="14"/>
        <end position="21"/>
    </location>
</feature>
<keyword evidence="7" id="KW-0472">Membrane</keyword>
<reference evidence="12 13" key="1">
    <citation type="journal article" date="2014" name="Syst. Appl. Microbiol.">
        <title>Complete genomes of freshwater sulfur oxidizers Sulfuricella denitrificans skB26 and Sulfuritalea hydrogenivorans sk43H: genetic insights into the sulfur oxidation pathway of betaproteobacteria.</title>
        <authorList>
            <person name="Watanabe T."/>
            <person name="Kojima H."/>
            <person name="Fukui M."/>
        </authorList>
    </citation>
    <scope>NUCLEOTIDE SEQUENCE [LARGE SCALE GENOMIC DNA]</scope>
    <source>
        <strain evidence="12">DSM22779</strain>
    </source>
</reference>
<dbReference type="InterPro" id="IPR027417">
    <property type="entry name" value="P-loop_NTPase"/>
</dbReference>
<feature type="region of interest" description="G2" evidence="8">
    <location>
        <begin position="40"/>
        <end position="44"/>
    </location>
</feature>
<dbReference type="GO" id="GO:0043024">
    <property type="term" value="F:ribosomal small subunit binding"/>
    <property type="evidence" value="ECO:0007669"/>
    <property type="project" value="TreeGrafter"/>
</dbReference>
<dbReference type="Gene3D" id="3.30.300.20">
    <property type="match status" value="1"/>
</dbReference>
<feature type="binding site" evidence="7">
    <location>
        <begin position="122"/>
        <end position="125"/>
    </location>
    <ligand>
        <name>GTP</name>
        <dbReference type="ChEBI" id="CHEBI:37565"/>
    </ligand>
</feature>
<dbReference type="GO" id="GO:0005886">
    <property type="term" value="C:plasma membrane"/>
    <property type="evidence" value="ECO:0007669"/>
    <property type="project" value="UniProtKB-SubCell"/>
</dbReference>
<keyword evidence="7" id="KW-1003">Cell membrane</keyword>
<evidence type="ECO:0000256" key="6">
    <source>
        <dbReference type="ARBA" id="ARBA00023134"/>
    </source>
</evidence>
<evidence type="ECO:0000256" key="2">
    <source>
        <dbReference type="ARBA" id="ARBA00020484"/>
    </source>
</evidence>
<gene>
    <name evidence="7" type="primary">era</name>
    <name evidence="12" type="ORF">SUTH_02185</name>
</gene>
<feature type="region of interest" description="G3" evidence="8">
    <location>
        <begin position="61"/>
        <end position="64"/>
    </location>
</feature>
<evidence type="ECO:0000256" key="8">
    <source>
        <dbReference type="PROSITE-ProRule" id="PRU01050"/>
    </source>
</evidence>
<dbReference type="GO" id="GO:0005525">
    <property type="term" value="F:GTP binding"/>
    <property type="evidence" value="ECO:0007669"/>
    <property type="project" value="UniProtKB-UniRule"/>
</dbReference>
<keyword evidence="6 7" id="KW-0342">GTP-binding</keyword>
<evidence type="ECO:0000259" key="11">
    <source>
        <dbReference type="PROSITE" id="PS51713"/>
    </source>
</evidence>
<dbReference type="GO" id="GO:0003924">
    <property type="term" value="F:GTPase activity"/>
    <property type="evidence" value="ECO:0007669"/>
    <property type="project" value="UniProtKB-UniRule"/>
</dbReference>
<evidence type="ECO:0000313" key="13">
    <source>
        <dbReference type="Proteomes" id="UP000031637"/>
    </source>
</evidence>
<evidence type="ECO:0000256" key="3">
    <source>
        <dbReference type="ARBA" id="ARBA00022517"/>
    </source>
</evidence>
<evidence type="ECO:0000256" key="4">
    <source>
        <dbReference type="ARBA" id="ARBA00022741"/>
    </source>
</evidence>
<evidence type="ECO:0000259" key="10">
    <source>
        <dbReference type="PROSITE" id="PS50823"/>
    </source>
</evidence>
<keyword evidence="4 7" id="KW-0547">Nucleotide-binding</keyword>
<dbReference type="STRING" id="1223802.SUTH_02185"/>
<dbReference type="OrthoDB" id="9805918at2"/>
<dbReference type="SUPFAM" id="SSF52540">
    <property type="entry name" value="P-loop containing nucleoside triphosphate hydrolases"/>
    <property type="match status" value="1"/>
</dbReference>